<accession>A0A2U9BPY2</accession>
<keyword evidence="2" id="KW-1185">Reference proteome</keyword>
<name>A0A2U9BPY2_SCOMX</name>
<proteinExistence type="predicted"/>
<dbReference type="EMBL" id="CP026250">
    <property type="protein sequence ID" value="AWP05412.1"/>
    <property type="molecule type" value="Genomic_DNA"/>
</dbReference>
<organism evidence="1 2">
    <name type="scientific">Scophthalmus maximus</name>
    <name type="common">Turbot</name>
    <name type="synonym">Psetta maxima</name>
    <dbReference type="NCBI Taxonomy" id="52904"/>
    <lineage>
        <taxon>Eukaryota</taxon>
        <taxon>Metazoa</taxon>
        <taxon>Chordata</taxon>
        <taxon>Craniata</taxon>
        <taxon>Vertebrata</taxon>
        <taxon>Euteleostomi</taxon>
        <taxon>Actinopterygii</taxon>
        <taxon>Neopterygii</taxon>
        <taxon>Teleostei</taxon>
        <taxon>Neoteleostei</taxon>
        <taxon>Acanthomorphata</taxon>
        <taxon>Carangaria</taxon>
        <taxon>Pleuronectiformes</taxon>
        <taxon>Pleuronectoidei</taxon>
        <taxon>Scophthalmidae</taxon>
        <taxon>Scophthalmus</taxon>
    </lineage>
</organism>
<protein>
    <submittedName>
        <fullName evidence="1">Uncharacterized protein</fullName>
    </submittedName>
</protein>
<gene>
    <name evidence="1" type="ORF">SMAX5B_011540</name>
</gene>
<evidence type="ECO:0000313" key="1">
    <source>
        <dbReference type="EMBL" id="AWP05412.1"/>
    </source>
</evidence>
<dbReference type="AlphaFoldDB" id="A0A2U9BPY2"/>
<sequence length="154" mass="18102">MPDCNCSGIQNLREPPQTCESPDNYTTYCLIRLIVNEIDELNVHERFNISKMADCSAAAGDRGVKVELTKKDHEAHRRSRAAADCREARFKRSWTKQVHGHGFLHRQIWKELWECEGDICLVTYEIWSQTIKGFMDQEQQLETNVRVFNMRWLK</sequence>
<dbReference type="Proteomes" id="UP000246464">
    <property type="component" value="Chromosome 8"/>
</dbReference>
<evidence type="ECO:0000313" key="2">
    <source>
        <dbReference type="Proteomes" id="UP000246464"/>
    </source>
</evidence>
<reference evidence="1 2" key="1">
    <citation type="submission" date="2017-12" db="EMBL/GenBank/DDBJ databases">
        <title>Integrating genomic resources of turbot (Scophthalmus maximus) in depth evaluation of genetic and physical mapping variation across individuals.</title>
        <authorList>
            <person name="Martinez P."/>
        </authorList>
    </citation>
    <scope>NUCLEOTIDE SEQUENCE [LARGE SCALE GENOMIC DNA]</scope>
</reference>